<dbReference type="PANTHER" id="PTHR11579:SF0">
    <property type="entry name" value="PROTEIN-L-ISOASPARTATE(D-ASPARTATE) O-METHYLTRANSFERASE"/>
    <property type="match status" value="1"/>
</dbReference>
<evidence type="ECO:0000256" key="10">
    <source>
        <dbReference type="ARBA" id="ARBA00031323"/>
    </source>
</evidence>
<evidence type="ECO:0000256" key="9">
    <source>
        <dbReference type="ARBA" id="ARBA00030757"/>
    </source>
</evidence>
<dbReference type="GO" id="GO:0004719">
    <property type="term" value="F:protein-L-isoaspartate (D-aspartate) O-methyltransferase activity"/>
    <property type="evidence" value="ECO:0007669"/>
    <property type="project" value="UniProtKB-EC"/>
</dbReference>
<keyword evidence="8" id="KW-0949">S-adenosyl-L-methionine</keyword>
<evidence type="ECO:0000256" key="6">
    <source>
        <dbReference type="ARBA" id="ARBA00022603"/>
    </source>
</evidence>
<sequence length="408" mass="43088">MTTDTTTIDATDAAARQQGLADYIRDRGTFTGHPRVEAAFRTVFRHQFLPGIPLDVAYGNQPVVTKTADDGTALSSASNANLVAAMLGQLQITPGDRILEIGAATGFNAALMAELTGPDGHVVTIEYDADLADGAARHLADAGYHNVTVVSGDGAHGHADHAPYQRIIVTAGAADISTAWWQQLAAGGRIVIPLRLHPSGLSRSIAFTHTTPGHLVSVENPLVCGFVPMRGTAAATERHIRLAEDVLLKIDAADQADDTALADVLRHPGEAHWTGIRIHDQEPAAHLDLWLATTSDIPFGRLSVGPVARSSGLLDPALRWAGATLHDGTALAYLAVRPVTDDENELGLIAHGPQTATLAARGLALLRQWDTDRPAVPTITAVPTPSETPHPATPGHLPRPDTLITITW</sequence>
<evidence type="ECO:0000313" key="13">
    <source>
        <dbReference type="EMBL" id="MDR7277728.1"/>
    </source>
</evidence>
<evidence type="ECO:0000256" key="8">
    <source>
        <dbReference type="ARBA" id="ARBA00022691"/>
    </source>
</evidence>
<keyword evidence="7" id="KW-0808">Transferase</keyword>
<evidence type="ECO:0000256" key="4">
    <source>
        <dbReference type="ARBA" id="ARBA00013346"/>
    </source>
</evidence>
<evidence type="ECO:0000256" key="5">
    <source>
        <dbReference type="ARBA" id="ARBA00022490"/>
    </source>
</evidence>
<proteinExistence type="inferred from homology"/>
<name>A0AAE3YSP7_9ACTN</name>
<dbReference type="AlphaFoldDB" id="A0AAE3YSP7"/>
<protein>
    <recommendedName>
        <fullName evidence="4">Protein-L-isoaspartate O-methyltransferase</fullName>
        <ecNumber evidence="3">2.1.1.77</ecNumber>
    </recommendedName>
    <alternativeName>
        <fullName evidence="11">L-isoaspartyl protein carboxyl methyltransferase</fullName>
    </alternativeName>
    <alternativeName>
        <fullName evidence="9">Protein L-isoaspartyl methyltransferase</fullName>
    </alternativeName>
    <alternativeName>
        <fullName evidence="10">Protein-beta-aspartate methyltransferase</fullName>
    </alternativeName>
</protein>
<organism evidence="13 14">
    <name type="scientific">Catenuloplanes atrovinosus</name>
    <dbReference type="NCBI Taxonomy" id="137266"/>
    <lineage>
        <taxon>Bacteria</taxon>
        <taxon>Bacillati</taxon>
        <taxon>Actinomycetota</taxon>
        <taxon>Actinomycetes</taxon>
        <taxon>Micromonosporales</taxon>
        <taxon>Micromonosporaceae</taxon>
        <taxon>Catenuloplanes</taxon>
    </lineage>
</organism>
<dbReference type="GO" id="GO:0032259">
    <property type="term" value="P:methylation"/>
    <property type="evidence" value="ECO:0007669"/>
    <property type="project" value="UniProtKB-KW"/>
</dbReference>
<dbReference type="CDD" id="cd02440">
    <property type="entry name" value="AdoMet_MTases"/>
    <property type="match status" value="1"/>
</dbReference>
<dbReference type="GO" id="GO:0005737">
    <property type="term" value="C:cytoplasm"/>
    <property type="evidence" value="ECO:0007669"/>
    <property type="project" value="UniProtKB-SubCell"/>
</dbReference>
<dbReference type="InterPro" id="IPR029063">
    <property type="entry name" value="SAM-dependent_MTases_sf"/>
</dbReference>
<dbReference type="EMBL" id="JAVDYB010000001">
    <property type="protein sequence ID" value="MDR7277728.1"/>
    <property type="molecule type" value="Genomic_DNA"/>
</dbReference>
<dbReference type="Proteomes" id="UP001183643">
    <property type="component" value="Unassembled WGS sequence"/>
</dbReference>
<comment type="caution">
    <text evidence="13">The sequence shown here is derived from an EMBL/GenBank/DDBJ whole genome shotgun (WGS) entry which is preliminary data.</text>
</comment>
<dbReference type="Pfam" id="PF01135">
    <property type="entry name" value="PCMT"/>
    <property type="match status" value="1"/>
</dbReference>
<dbReference type="RefSeq" id="WP_310370199.1">
    <property type="nucleotide sequence ID" value="NZ_JAVDYB010000001.1"/>
</dbReference>
<keyword evidence="6 13" id="KW-0489">Methyltransferase</keyword>
<dbReference type="SUPFAM" id="SSF53335">
    <property type="entry name" value="S-adenosyl-L-methionine-dependent methyltransferases"/>
    <property type="match status" value="1"/>
</dbReference>
<keyword evidence="14" id="KW-1185">Reference proteome</keyword>
<dbReference type="NCBIfam" id="TIGR04364">
    <property type="entry name" value="methyltran_FxLD"/>
    <property type="match status" value="1"/>
</dbReference>
<gene>
    <name evidence="13" type="ORF">J2S41_004506</name>
</gene>
<evidence type="ECO:0000256" key="1">
    <source>
        <dbReference type="ARBA" id="ARBA00004496"/>
    </source>
</evidence>
<dbReference type="InterPro" id="IPR027573">
    <property type="entry name" value="Methyltran_FxLD"/>
</dbReference>
<dbReference type="EC" id="2.1.1.77" evidence="3"/>
<evidence type="ECO:0000313" key="14">
    <source>
        <dbReference type="Proteomes" id="UP001183643"/>
    </source>
</evidence>
<evidence type="ECO:0000256" key="3">
    <source>
        <dbReference type="ARBA" id="ARBA00011890"/>
    </source>
</evidence>
<dbReference type="PANTHER" id="PTHR11579">
    <property type="entry name" value="PROTEIN-L-ISOASPARTATE O-METHYLTRANSFERASE"/>
    <property type="match status" value="1"/>
</dbReference>
<reference evidence="13" key="1">
    <citation type="submission" date="2023-07" db="EMBL/GenBank/DDBJ databases">
        <title>Sequencing the genomes of 1000 actinobacteria strains.</title>
        <authorList>
            <person name="Klenk H.-P."/>
        </authorList>
    </citation>
    <scope>NUCLEOTIDE SEQUENCE</scope>
    <source>
        <strain evidence="13">DSM 44707</strain>
    </source>
</reference>
<comment type="similarity">
    <text evidence="2">Belongs to the methyltransferase superfamily. L-isoaspartyl/D-aspartyl protein methyltransferase family.</text>
</comment>
<comment type="subcellular location">
    <subcellularLocation>
        <location evidence="1">Cytoplasm</location>
    </subcellularLocation>
</comment>
<keyword evidence="5" id="KW-0963">Cytoplasm</keyword>
<accession>A0AAE3YSP7</accession>
<evidence type="ECO:0000256" key="11">
    <source>
        <dbReference type="ARBA" id="ARBA00031350"/>
    </source>
</evidence>
<dbReference type="InterPro" id="IPR000682">
    <property type="entry name" value="PCMT"/>
</dbReference>
<evidence type="ECO:0000256" key="12">
    <source>
        <dbReference type="SAM" id="MobiDB-lite"/>
    </source>
</evidence>
<evidence type="ECO:0000256" key="7">
    <source>
        <dbReference type="ARBA" id="ARBA00022679"/>
    </source>
</evidence>
<evidence type="ECO:0000256" key="2">
    <source>
        <dbReference type="ARBA" id="ARBA00005369"/>
    </source>
</evidence>
<feature type="region of interest" description="Disordered" evidence="12">
    <location>
        <begin position="380"/>
        <end position="401"/>
    </location>
</feature>
<dbReference type="Gene3D" id="3.40.50.150">
    <property type="entry name" value="Vaccinia Virus protein VP39"/>
    <property type="match status" value="1"/>
</dbReference>